<accession>A0ABT9FZ82</accession>
<dbReference type="RefSeq" id="WP_305748085.1">
    <property type="nucleotide sequence ID" value="NZ_JAUZEE010000001.1"/>
</dbReference>
<comment type="caution">
    <text evidence="1">The sequence shown here is derived from an EMBL/GenBank/DDBJ whole genome shotgun (WGS) entry which is preliminary data.</text>
</comment>
<dbReference type="Proteomes" id="UP001235760">
    <property type="component" value="Unassembled WGS sequence"/>
</dbReference>
<name>A0ABT9FZ82_LEPDI</name>
<proteinExistence type="predicted"/>
<keyword evidence="2" id="KW-1185">Reference proteome</keyword>
<sequence>MRGHHEALRVERDALLARLEDRIWLPPALAEGWLAERGRTIDALAALGDQLLVLRDGYAALPLDEGLDTPAPQPIAFGAAPEARRA</sequence>
<evidence type="ECO:0000313" key="2">
    <source>
        <dbReference type="Proteomes" id="UP001235760"/>
    </source>
</evidence>
<reference evidence="1 2" key="1">
    <citation type="submission" date="2023-08" db="EMBL/GenBank/DDBJ databases">
        <authorList>
            <person name="Roldan D.M."/>
            <person name="Menes R.J."/>
        </authorList>
    </citation>
    <scope>NUCLEOTIDE SEQUENCE [LARGE SCALE GENOMIC DNA]</scope>
    <source>
        <strain evidence="1 2">CCM 2812</strain>
    </source>
</reference>
<protein>
    <submittedName>
        <fullName evidence="1">Uncharacterized protein</fullName>
    </submittedName>
</protein>
<dbReference type="EMBL" id="JAUZEE010000001">
    <property type="protein sequence ID" value="MDP4299548.1"/>
    <property type="molecule type" value="Genomic_DNA"/>
</dbReference>
<organism evidence="1 2">
    <name type="scientific">Leptothrix discophora</name>
    <dbReference type="NCBI Taxonomy" id="89"/>
    <lineage>
        <taxon>Bacteria</taxon>
        <taxon>Pseudomonadati</taxon>
        <taxon>Pseudomonadota</taxon>
        <taxon>Betaproteobacteria</taxon>
        <taxon>Burkholderiales</taxon>
        <taxon>Sphaerotilaceae</taxon>
        <taxon>Leptothrix</taxon>
    </lineage>
</organism>
<evidence type="ECO:0000313" key="1">
    <source>
        <dbReference type="EMBL" id="MDP4299548.1"/>
    </source>
</evidence>
<gene>
    <name evidence="1" type="ORF">Q8X39_02800</name>
</gene>